<feature type="region of interest" description="Disordered" evidence="1">
    <location>
        <begin position="235"/>
        <end position="255"/>
    </location>
</feature>
<accession>A0A6A6WD30</accession>
<feature type="compositionally biased region" description="Polar residues" evidence="1">
    <location>
        <begin position="167"/>
        <end position="176"/>
    </location>
</feature>
<gene>
    <name evidence="2" type="ORF">EJ05DRAFT_507998</name>
</gene>
<sequence length="963" mass="110630">MRSIAAGRGKAVTGLRPQVSSDHIWISDELLADTFAHFTLRNRPTKRYGSNVPGPLEARRRLDKRRHTSVASYGPSAPPPPSPGLLSWLLTPPKRSHTWSYEPPNLSRPSGQAPICEVSHSHIGDGHRDSVTCGDIFSKYTDNKYAHTFDITCPHAHSEDVRRPDIQSENIPSNDKFSNKLLHDDTKSVDVHKHDTRSDGSYKDDTQSEDIQSPISTVDSSCLLHPPIALERKRPGVQAATSRPVTPPSTNTWKTPDELADRCIAEAVEEMKEVDPSLPLLIPRLLKPTFIMLQNIHEISMSRFDRRSSKSRTEGVLYQKEQRTLTVEYRKLYSRAWQRICSEMSAKDSSLSRHSVACVKLVMDIMHEESWYLHSKEQLEREFATHHATSEALIVRALRPIKSKYFHFERRVDLISQLLLDCPQGTALAEQVTLRLARAYEQEESRTEKRYLRQNLLNFEKMLRTSAENQDTHTIDPRDTPDTQETMRAVSATRKMMLSELQAVDSSVLKEMLEGELLVAGTTTKKGTLLRWLTLLHRYDRTLRRLRSNTKTQDLQRRVDWDHLIPFLSNVPHEHMLKIFRMRGNTSCVNRYLRTRYILPHSGGHQDLGKSRDQDLDPFKESNINATGVAQQSHAMRRPLVIDMSTLSTFMLDLLQRRADSDVVQDAWIACLDIIYRMWGSTALIQFVRDVRSCAHPFPRLLFSQGVMERIMQLLKHQATRARKSQDPTEALRIKKLTNLYMFPDLFDKRLQPVSSRIIEDGSMPATRLVRNMGHGRKSDSKWISDPQVANYLTLSPAFIEHMNNMAYAIATSPAYRPTQAWRGVKCIYFFLHIRRAPIRPKFTRALVMAGVTRFFLDNRWVNRAQFAWIRHIVAKVEGEDVAMDLEDLWYEWRGRLIAMAAQAYKSHGIEGMANVTIARQLGLTDPKRRWNGAIYHKPEATALVVKTPDSEFDVRKRGFEDV</sequence>
<organism evidence="2 3">
    <name type="scientific">Pseudovirgaria hyperparasitica</name>
    <dbReference type="NCBI Taxonomy" id="470096"/>
    <lineage>
        <taxon>Eukaryota</taxon>
        <taxon>Fungi</taxon>
        <taxon>Dikarya</taxon>
        <taxon>Ascomycota</taxon>
        <taxon>Pezizomycotina</taxon>
        <taxon>Dothideomycetes</taxon>
        <taxon>Dothideomycetes incertae sedis</taxon>
        <taxon>Acrospermales</taxon>
        <taxon>Acrospermaceae</taxon>
        <taxon>Pseudovirgaria</taxon>
    </lineage>
</organism>
<feature type="region of interest" description="Disordered" evidence="1">
    <location>
        <begin position="159"/>
        <end position="216"/>
    </location>
</feature>
<dbReference type="RefSeq" id="XP_033603193.1">
    <property type="nucleotide sequence ID" value="XM_033747970.1"/>
</dbReference>
<feature type="compositionally biased region" description="Polar residues" evidence="1">
    <location>
        <begin position="239"/>
        <end position="254"/>
    </location>
</feature>
<feature type="region of interest" description="Disordered" evidence="1">
    <location>
        <begin position="46"/>
        <end position="86"/>
    </location>
</feature>
<reference evidence="2" key="1">
    <citation type="journal article" date="2020" name="Stud. Mycol.">
        <title>101 Dothideomycetes genomes: a test case for predicting lifestyles and emergence of pathogens.</title>
        <authorList>
            <person name="Haridas S."/>
            <person name="Albert R."/>
            <person name="Binder M."/>
            <person name="Bloem J."/>
            <person name="Labutti K."/>
            <person name="Salamov A."/>
            <person name="Andreopoulos B."/>
            <person name="Baker S."/>
            <person name="Barry K."/>
            <person name="Bills G."/>
            <person name="Bluhm B."/>
            <person name="Cannon C."/>
            <person name="Castanera R."/>
            <person name="Culley D."/>
            <person name="Daum C."/>
            <person name="Ezra D."/>
            <person name="Gonzalez J."/>
            <person name="Henrissat B."/>
            <person name="Kuo A."/>
            <person name="Liang C."/>
            <person name="Lipzen A."/>
            <person name="Lutzoni F."/>
            <person name="Magnuson J."/>
            <person name="Mondo S."/>
            <person name="Nolan M."/>
            <person name="Ohm R."/>
            <person name="Pangilinan J."/>
            <person name="Park H.-J."/>
            <person name="Ramirez L."/>
            <person name="Alfaro M."/>
            <person name="Sun H."/>
            <person name="Tritt A."/>
            <person name="Yoshinaga Y."/>
            <person name="Zwiers L.-H."/>
            <person name="Turgeon B."/>
            <person name="Goodwin S."/>
            <person name="Spatafora J."/>
            <person name="Crous P."/>
            <person name="Grigoriev I."/>
        </authorList>
    </citation>
    <scope>NUCLEOTIDE SEQUENCE</scope>
    <source>
        <strain evidence="2">CBS 121739</strain>
    </source>
</reference>
<dbReference type="GeneID" id="54489024"/>
<evidence type="ECO:0000313" key="2">
    <source>
        <dbReference type="EMBL" id="KAF2760742.1"/>
    </source>
</evidence>
<dbReference type="Proteomes" id="UP000799437">
    <property type="component" value="Unassembled WGS sequence"/>
</dbReference>
<dbReference type="EMBL" id="ML996567">
    <property type="protein sequence ID" value="KAF2760742.1"/>
    <property type="molecule type" value="Genomic_DNA"/>
</dbReference>
<proteinExistence type="predicted"/>
<protein>
    <submittedName>
        <fullName evidence="2">Uncharacterized protein</fullName>
    </submittedName>
</protein>
<name>A0A6A6WD30_9PEZI</name>
<evidence type="ECO:0000313" key="3">
    <source>
        <dbReference type="Proteomes" id="UP000799437"/>
    </source>
</evidence>
<dbReference type="OrthoDB" id="5428038at2759"/>
<feature type="compositionally biased region" description="Basic and acidic residues" evidence="1">
    <location>
        <begin position="177"/>
        <end position="206"/>
    </location>
</feature>
<evidence type="ECO:0000256" key="1">
    <source>
        <dbReference type="SAM" id="MobiDB-lite"/>
    </source>
</evidence>
<keyword evidence="3" id="KW-1185">Reference proteome</keyword>
<dbReference type="AlphaFoldDB" id="A0A6A6WD30"/>